<dbReference type="AlphaFoldDB" id="A0A1Q9JGD9"/>
<dbReference type="RefSeq" id="WP_075712262.1">
    <property type="nucleotide sequence ID" value="NZ_MJIE01000001.1"/>
</dbReference>
<dbReference type="STRING" id="1261640.BHK98_03825"/>
<reference evidence="1 2" key="1">
    <citation type="journal article" date="2016" name="Appl. Environ. Microbiol.">
        <title>Function and Phylogeny of Bacterial Butyryl Coenzyme A:Acetate Transferases and Their Diversity in the Proximal Colon of Swine.</title>
        <authorList>
            <person name="Trachsel J."/>
            <person name="Bayles D.O."/>
            <person name="Looft T."/>
            <person name="Levine U.Y."/>
            <person name="Allen H.K."/>
        </authorList>
    </citation>
    <scope>NUCLEOTIDE SEQUENCE [LARGE SCALE GENOMIC DNA]</scope>
    <source>
        <strain evidence="1 2">68-3-10</strain>
    </source>
</reference>
<dbReference type="EMBL" id="MJIE01000001">
    <property type="protein sequence ID" value="OLR55268.1"/>
    <property type="molecule type" value="Genomic_DNA"/>
</dbReference>
<dbReference type="Proteomes" id="UP000187404">
    <property type="component" value="Unassembled WGS sequence"/>
</dbReference>
<organism evidence="1 2">
    <name type="scientific">Hornefia porci</name>
    <dbReference type="NCBI Taxonomy" id="2652292"/>
    <lineage>
        <taxon>Bacteria</taxon>
        <taxon>Bacillati</taxon>
        <taxon>Bacillota</taxon>
        <taxon>Clostridia</taxon>
        <taxon>Peptostreptococcales</taxon>
        <taxon>Anaerovoracaceae</taxon>
        <taxon>Hornefia</taxon>
    </lineage>
</organism>
<name>A0A1Q9JGD9_9FIRM</name>
<dbReference type="OrthoDB" id="1772638at2"/>
<protein>
    <submittedName>
        <fullName evidence="1">Uncharacterized protein</fullName>
    </submittedName>
</protein>
<sequence length="176" mass="20159">MTSIGKIRKTDNYKYPCEIICGNGRRIPIPKQQRFKTAFIRDHGCSLVGMYIALRWCGEKWTMGKCLKYAKKNLKCKSKFPIVEIARALKKVIGPEIVKFRRTTTAEQLGDWLRKGWLVIFEEGDPIHTVCLVWDGARIRRISSGKISAVTATQEIKRKCGNKVYRGVILIKKNNA</sequence>
<evidence type="ECO:0000313" key="1">
    <source>
        <dbReference type="EMBL" id="OLR55268.1"/>
    </source>
</evidence>
<gene>
    <name evidence="1" type="ORF">BHK98_03825</name>
</gene>
<keyword evidence="2" id="KW-1185">Reference proteome</keyword>
<comment type="caution">
    <text evidence="1">The sequence shown here is derived from an EMBL/GenBank/DDBJ whole genome shotgun (WGS) entry which is preliminary data.</text>
</comment>
<proteinExistence type="predicted"/>
<accession>A0A1Q9JGD9</accession>
<evidence type="ECO:0000313" key="2">
    <source>
        <dbReference type="Proteomes" id="UP000187404"/>
    </source>
</evidence>